<gene>
    <name evidence="3" type="ORF">H9868_02910</name>
</gene>
<reference evidence="3" key="2">
    <citation type="submission" date="2021-04" db="EMBL/GenBank/DDBJ databases">
        <authorList>
            <person name="Gilroy R."/>
        </authorList>
    </citation>
    <scope>NUCLEOTIDE SEQUENCE</scope>
    <source>
        <strain evidence="3">ChiGjej6B6-1540</strain>
    </source>
</reference>
<dbReference type="InterPro" id="IPR012854">
    <property type="entry name" value="Cu_amine_oxidase-like_N"/>
</dbReference>
<evidence type="ECO:0000259" key="2">
    <source>
        <dbReference type="Pfam" id="PF07833"/>
    </source>
</evidence>
<organism evidence="3 4">
    <name type="scientific">Candidatus Flavonifractor merdipullorum</name>
    <dbReference type="NCBI Taxonomy" id="2838590"/>
    <lineage>
        <taxon>Bacteria</taxon>
        <taxon>Bacillati</taxon>
        <taxon>Bacillota</taxon>
        <taxon>Clostridia</taxon>
        <taxon>Eubacteriales</taxon>
        <taxon>Oscillospiraceae</taxon>
        <taxon>Flavonifractor</taxon>
    </lineage>
</organism>
<feature type="domain" description="Copper amine oxidase-like N-terminal" evidence="2">
    <location>
        <begin position="35"/>
        <end position="126"/>
    </location>
</feature>
<name>A0A9D1RS52_9FIRM</name>
<keyword evidence="1" id="KW-0732">Signal</keyword>
<dbReference type="SUPFAM" id="SSF55383">
    <property type="entry name" value="Copper amine oxidase, domain N"/>
    <property type="match status" value="1"/>
</dbReference>
<dbReference type="Gene3D" id="3.30.457.10">
    <property type="entry name" value="Copper amine oxidase-like, N-terminal domain"/>
    <property type="match status" value="1"/>
</dbReference>
<dbReference type="Proteomes" id="UP000824192">
    <property type="component" value="Unassembled WGS sequence"/>
</dbReference>
<dbReference type="InterPro" id="IPR036582">
    <property type="entry name" value="Mao_N_sf"/>
</dbReference>
<dbReference type="EMBL" id="DXGA01000064">
    <property type="protein sequence ID" value="HIW93471.1"/>
    <property type="molecule type" value="Genomic_DNA"/>
</dbReference>
<feature type="chain" id="PRO_5039039062" evidence="1">
    <location>
        <begin position="24"/>
        <end position="268"/>
    </location>
</feature>
<reference evidence="3" key="1">
    <citation type="journal article" date="2021" name="PeerJ">
        <title>Extensive microbial diversity within the chicken gut microbiome revealed by metagenomics and culture.</title>
        <authorList>
            <person name="Gilroy R."/>
            <person name="Ravi A."/>
            <person name="Getino M."/>
            <person name="Pursley I."/>
            <person name="Horton D.L."/>
            <person name="Alikhan N.F."/>
            <person name="Baker D."/>
            <person name="Gharbi K."/>
            <person name="Hall N."/>
            <person name="Watson M."/>
            <person name="Adriaenssens E.M."/>
            <person name="Foster-Nyarko E."/>
            <person name="Jarju S."/>
            <person name="Secka A."/>
            <person name="Antonio M."/>
            <person name="Oren A."/>
            <person name="Chaudhuri R.R."/>
            <person name="La Ragione R."/>
            <person name="Hildebrand F."/>
            <person name="Pallen M.J."/>
        </authorList>
    </citation>
    <scope>NUCLEOTIDE SEQUENCE</scope>
    <source>
        <strain evidence="3">ChiGjej6B6-1540</strain>
    </source>
</reference>
<sequence length="268" mass="27907">MKQFRMTLTALALAGMLTVPAFAAVPAGSYPISVDGAATEATGCVMVPLRTMAESLGFTVTWTGSSALVDNCDMHTEVIPGVDRYTVTTSNPQLVGMSAPFSLGVPPYAVDGVTYVPLGLFDALLGSREGAVTVTDGQISIQTDREGAQLPNPFTDCATLEEAAKTAGFSMTLPEGGYTFQLMPGHMIQASGDGLTIRKGVGSDDISGDYTSYPQTGTQTVNGLSLTWKGENDRVRVATWSKGDYTFSVSSETGLTMAELTALAGSVG</sequence>
<comment type="caution">
    <text evidence="3">The sequence shown here is derived from an EMBL/GenBank/DDBJ whole genome shotgun (WGS) entry which is preliminary data.</text>
</comment>
<evidence type="ECO:0000313" key="3">
    <source>
        <dbReference type="EMBL" id="HIW93471.1"/>
    </source>
</evidence>
<protein>
    <submittedName>
        <fullName evidence="3">Copper amine oxidase N-terminal domain-containing protein</fullName>
    </submittedName>
</protein>
<accession>A0A9D1RS52</accession>
<proteinExistence type="predicted"/>
<evidence type="ECO:0000256" key="1">
    <source>
        <dbReference type="SAM" id="SignalP"/>
    </source>
</evidence>
<dbReference type="AlphaFoldDB" id="A0A9D1RS52"/>
<feature type="signal peptide" evidence="1">
    <location>
        <begin position="1"/>
        <end position="23"/>
    </location>
</feature>
<evidence type="ECO:0000313" key="4">
    <source>
        <dbReference type="Proteomes" id="UP000824192"/>
    </source>
</evidence>
<dbReference type="Pfam" id="PF07833">
    <property type="entry name" value="Cu_amine_oxidN1"/>
    <property type="match status" value="1"/>
</dbReference>